<dbReference type="OrthoDB" id="74705at2759"/>
<feature type="region of interest" description="Disordered" evidence="3">
    <location>
        <begin position="87"/>
        <end position="183"/>
    </location>
</feature>
<feature type="compositionally biased region" description="Basic and acidic residues" evidence="3">
    <location>
        <begin position="133"/>
        <end position="157"/>
    </location>
</feature>
<dbReference type="GO" id="GO:0046872">
    <property type="term" value="F:metal ion binding"/>
    <property type="evidence" value="ECO:0007669"/>
    <property type="project" value="UniProtKB-KW"/>
</dbReference>
<protein>
    <recommendedName>
        <fullName evidence="4">PDEase domain-containing protein</fullName>
    </recommendedName>
</protein>
<keyword evidence="6" id="KW-1185">Reference proteome</keyword>
<dbReference type="GO" id="GO:0007165">
    <property type="term" value="P:signal transduction"/>
    <property type="evidence" value="ECO:0007669"/>
    <property type="project" value="InterPro"/>
</dbReference>
<dbReference type="Proteomes" id="UP000283509">
    <property type="component" value="Unassembled WGS sequence"/>
</dbReference>
<accession>A0A423STN7</accession>
<dbReference type="GO" id="GO:0004114">
    <property type="term" value="F:3',5'-cyclic-nucleotide phosphodiesterase activity"/>
    <property type="evidence" value="ECO:0007669"/>
    <property type="project" value="InterPro"/>
</dbReference>
<evidence type="ECO:0000256" key="2">
    <source>
        <dbReference type="ARBA" id="ARBA00022801"/>
    </source>
</evidence>
<evidence type="ECO:0000256" key="3">
    <source>
        <dbReference type="SAM" id="MobiDB-lite"/>
    </source>
</evidence>
<dbReference type="InterPro" id="IPR036971">
    <property type="entry name" value="PDEase_catalytic_dom_sf"/>
</dbReference>
<comment type="caution">
    <text evidence="5">The sequence shown here is derived from an EMBL/GenBank/DDBJ whole genome shotgun (WGS) entry which is preliminary data.</text>
</comment>
<dbReference type="PROSITE" id="PS51845">
    <property type="entry name" value="PDEASE_I_2"/>
    <property type="match status" value="1"/>
</dbReference>
<dbReference type="Pfam" id="PF00233">
    <property type="entry name" value="PDEase_I"/>
    <property type="match status" value="1"/>
</dbReference>
<evidence type="ECO:0000313" key="6">
    <source>
        <dbReference type="Proteomes" id="UP000283509"/>
    </source>
</evidence>
<dbReference type="PANTHER" id="PTHR11347">
    <property type="entry name" value="CYCLIC NUCLEOTIDE PHOSPHODIESTERASE"/>
    <property type="match status" value="1"/>
</dbReference>
<sequence length="197" mass="22044">MMDREKKDELPKMQVGFITSICLPLYKALSESFPWVKPLYDGCARNQEQWKRLAEQVDMGLTWIDHEYIEKPVERHELEVISKITLNPKPASQGTPPPPHNKAEGGGKGRLGLSSALRGARALKGGGKRRSVEKRLDRVMDSSHEQRPARMSPKDEAAPSTPLSEEPSQQEDTAVLARGKHQGKACNKLRSRLCVLL</sequence>
<reference evidence="5 6" key="2">
    <citation type="submission" date="2019-01" db="EMBL/GenBank/DDBJ databases">
        <title>The decoding of complex shrimp genome reveals the adaptation for benthos swimmer, frequently molting mechanism and breeding impact on genome.</title>
        <authorList>
            <person name="Sun Y."/>
            <person name="Gao Y."/>
            <person name="Yu Y."/>
        </authorList>
    </citation>
    <scope>NUCLEOTIDE SEQUENCE [LARGE SCALE GENOMIC DNA]</scope>
    <source>
        <tissue evidence="5">Muscle</tissue>
    </source>
</reference>
<feature type="domain" description="PDEase" evidence="4">
    <location>
        <begin position="1"/>
        <end position="57"/>
    </location>
</feature>
<gene>
    <name evidence="5" type="ORF">C7M84_014304</name>
</gene>
<dbReference type="SUPFAM" id="SSF109604">
    <property type="entry name" value="HD-domain/PDEase-like"/>
    <property type="match status" value="1"/>
</dbReference>
<dbReference type="AlphaFoldDB" id="A0A423STN7"/>
<dbReference type="InterPro" id="IPR002073">
    <property type="entry name" value="PDEase_catalytic_dom"/>
</dbReference>
<proteinExistence type="predicted"/>
<evidence type="ECO:0000259" key="4">
    <source>
        <dbReference type="PROSITE" id="PS51845"/>
    </source>
</evidence>
<evidence type="ECO:0000256" key="1">
    <source>
        <dbReference type="ARBA" id="ARBA00022723"/>
    </source>
</evidence>
<evidence type="ECO:0000313" key="5">
    <source>
        <dbReference type="EMBL" id="ROT67602.1"/>
    </source>
</evidence>
<dbReference type="EMBL" id="QCYY01002790">
    <property type="protein sequence ID" value="ROT67602.1"/>
    <property type="molecule type" value="Genomic_DNA"/>
</dbReference>
<keyword evidence="2" id="KW-0378">Hydrolase</keyword>
<feature type="compositionally biased region" description="Polar residues" evidence="3">
    <location>
        <begin position="161"/>
        <end position="172"/>
    </location>
</feature>
<reference evidence="5 6" key="1">
    <citation type="submission" date="2018-04" db="EMBL/GenBank/DDBJ databases">
        <authorList>
            <person name="Zhang X."/>
            <person name="Yuan J."/>
            <person name="Li F."/>
            <person name="Xiang J."/>
        </authorList>
    </citation>
    <scope>NUCLEOTIDE SEQUENCE [LARGE SCALE GENOMIC DNA]</scope>
    <source>
        <tissue evidence="5">Muscle</tissue>
    </source>
</reference>
<keyword evidence="1" id="KW-0479">Metal-binding</keyword>
<dbReference type="STRING" id="6689.A0A423STN7"/>
<organism evidence="5 6">
    <name type="scientific">Penaeus vannamei</name>
    <name type="common">Whiteleg shrimp</name>
    <name type="synonym">Litopenaeus vannamei</name>
    <dbReference type="NCBI Taxonomy" id="6689"/>
    <lineage>
        <taxon>Eukaryota</taxon>
        <taxon>Metazoa</taxon>
        <taxon>Ecdysozoa</taxon>
        <taxon>Arthropoda</taxon>
        <taxon>Crustacea</taxon>
        <taxon>Multicrustacea</taxon>
        <taxon>Malacostraca</taxon>
        <taxon>Eumalacostraca</taxon>
        <taxon>Eucarida</taxon>
        <taxon>Decapoda</taxon>
        <taxon>Dendrobranchiata</taxon>
        <taxon>Penaeoidea</taxon>
        <taxon>Penaeidae</taxon>
        <taxon>Penaeus</taxon>
    </lineage>
</organism>
<dbReference type="Gene3D" id="1.10.1300.10">
    <property type="entry name" value="3'5'-cyclic nucleotide phosphodiesterase, catalytic domain"/>
    <property type="match status" value="1"/>
</dbReference>
<name>A0A423STN7_PENVA</name>